<dbReference type="GO" id="GO:0019843">
    <property type="term" value="F:rRNA binding"/>
    <property type="evidence" value="ECO:0007669"/>
    <property type="project" value="UniProtKB-KW"/>
</dbReference>
<evidence type="ECO:0000256" key="1">
    <source>
        <dbReference type="ARBA" id="ARBA00022490"/>
    </source>
</evidence>
<feature type="compositionally biased region" description="Acidic residues" evidence="5">
    <location>
        <begin position="1"/>
        <end position="10"/>
    </location>
</feature>
<organism evidence="6">
    <name type="scientific">hydrothermal vent metagenome</name>
    <dbReference type="NCBI Taxonomy" id="652676"/>
    <lineage>
        <taxon>unclassified sequences</taxon>
        <taxon>metagenomes</taxon>
        <taxon>ecological metagenomes</taxon>
    </lineage>
</organism>
<dbReference type="Gene3D" id="1.10.60.30">
    <property type="entry name" value="PSPTO4464-like domains"/>
    <property type="match status" value="2"/>
</dbReference>
<dbReference type="PANTHER" id="PTHR38101">
    <property type="entry name" value="UPF0307 PROTEIN YJGA"/>
    <property type="match status" value="1"/>
</dbReference>
<dbReference type="InterPro" id="IPR006839">
    <property type="entry name" value="DarP"/>
</dbReference>
<evidence type="ECO:0000256" key="4">
    <source>
        <dbReference type="ARBA" id="ARBA00022884"/>
    </source>
</evidence>
<evidence type="ECO:0000256" key="3">
    <source>
        <dbReference type="ARBA" id="ARBA00022730"/>
    </source>
</evidence>
<dbReference type="GO" id="GO:0005829">
    <property type="term" value="C:cytosol"/>
    <property type="evidence" value="ECO:0007669"/>
    <property type="project" value="TreeGrafter"/>
</dbReference>
<keyword evidence="1" id="KW-0963">Cytoplasm</keyword>
<dbReference type="PIRSF" id="PIRSF016183">
    <property type="entry name" value="UCP016183"/>
    <property type="match status" value="1"/>
</dbReference>
<evidence type="ECO:0000256" key="2">
    <source>
        <dbReference type="ARBA" id="ARBA00022517"/>
    </source>
</evidence>
<name>A0A3B0YXV2_9ZZZZ</name>
<dbReference type="PANTHER" id="PTHR38101:SF1">
    <property type="entry name" value="UPF0307 PROTEIN YJGA"/>
    <property type="match status" value="1"/>
</dbReference>
<dbReference type="HAMAP" id="MF_00765">
    <property type="entry name" value="DarP"/>
    <property type="match status" value="1"/>
</dbReference>
<reference evidence="6" key="1">
    <citation type="submission" date="2018-06" db="EMBL/GenBank/DDBJ databases">
        <authorList>
            <person name="Zhirakovskaya E."/>
        </authorList>
    </citation>
    <scope>NUCLEOTIDE SEQUENCE</scope>
</reference>
<dbReference type="NCBIfam" id="NF003593">
    <property type="entry name" value="PRK05255.1-1"/>
    <property type="match status" value="1"/>
</dbReference>
<dbReference type="InterPro" id="IPR023153">
    <property type="entry name" value="DarP_sf"/>
</dbReference>
<feature type="region of interest" description="Disordered" evidence="5">
    <location>
        <begin position="1"/>
        <end position="22"/>
    </location>
</feature>
<accession>A0A3B0YXV2</accession>
<dbReference type="Pfam" id="PF04751">
    <property type="entry name" value="DarP"/>
    <property type="match status" value="1"/>
</dbReference>
<dbReference type="EMBL" id="UOFK01000214">
    <property type="protein sequence ID" value="VAW80192.1"/>
    <property type="molecule type" value="Genomic_DNA"/>
</dbReference>
<evidence type="ECO:0000313" key="6">
    <source>
        <dbReference type="EMBL" id="VAW80192.1"/>
    </source>
</evidence>
<dbReference type="CDD" id="cd16331">
    <property type="entry name" value="YjgA-like"/>
    <property type="match status" value="1"/>
</dbReference>
<protein>
    <submittedName>
        <fullName evidence="6">UPF0307 protein YjgA</fullName>
    </submittedName>
</protein>
<gene>
    <name evidence="6" type="ORF">MNBD_GAMMA13-1047</name>
</gene>
<sequence>MQNDEFDPEDLPPSKSQLKRDASALQQLGKDLIEVPEADWTMLKLPDGLVAALGDAKRMPQRGARKRQLQYIGKLMRGIDPEPVQQYFEQRQLEARYQARKHHEREDWRDRMIAEGDTAIEHYLEAHPGADRQHLRQLVRQANKEQAASKPPKSSRALFRYIRDYS</sequence>
<proteinExistence type="inferred from homology"/>
<dbReference type="SUPFAM" id="SSF158710">
    <property type="entry name" value="PSPTO4464-like"/>
    <property type="match status" value="1"/>
</dbReference>
<keyword evidence="3" id="KW-0699">rRNA-binding</keyword>
<dbReference type="AlphaFoldDB" id="A0A3B0YXV2"/>
<keyword evidence="4" id="KW-0694">RNA-binding</keyword>
<evidence type="ECO:0000256" key="5">
    <source>
        <dbReference type="SAM" id="MobiDB-lite"/>
    </source>
</evidence>
<keyword evidence="2" id="KW-0690">Ribosome biogenesis</keyword>
<dbReference type="GO" id="GO:0042254">
    <property type="term" value="P:ribosome biogenesis"/>
    <property type="evidence" value="ECO:0007669"/>
    <property type="project" value="UniProtKB-KW"/>
</dbReference>